<proteinExistence type="predicted"/>
<dbReference type="Proteomes" id="UP001163324">
    <property type="component" value="Chromosome 5"/>
</dbReference>
<name>A0ACC0UXQ7_9HYPO</name>
<accession>A0ACC0UXQ7</accession>
<organism evidence="1 2">
    <name type="scientific">Trichothecium roseum</name>
    <dbReference type="NCBI Taxonomy" id="47278"/>
    <lineage>
        <taxon>Eukaryota</taxon>
        <taxon>Fungi</taxon>
        <taxon>Dikarya</taxon>
        <taxon>Ascomycota</taxon>
        <taxon>Pezizomycotina</taxon>
        <taxon>Sordariomycetes</taxon>
        <taxon>Hypocreomycetidae</taxon>
        <taxon>Hypocreales</taxon>
        <taxon>Hypocreales incertae sedis</taxon>
        <taxon>Trichothecium</taxon>
    </lineage>
</organism>
<reference evidence="1" key="1">
    <citation type="submission" date="2022-10" db="EMBL/GenBank/DDBJ databases">
        <title>Complete Genome of Trichothecium roseum strain YXFP-22015, a Plant Pathogen Isolated from Citrus.</title>
        <authorList>
            <person name="Wang Y."/>
            <person name="Zhu L."/>
        </authorList>
    </citation>
    <scope>NUCLEOTIDE SEQUENCE</scope>
    <source>
        <strain evidence="1">YXFP-22015</strain>
    </source>
</reference>
<dbReference type="EMBL" id="CM047944">
    <property type="protein sequence ID" value="KAI9898928.1"/>
    <property type="molecule type" value="Genomic_DNA"/>
</dbReference>
<keyword evidence="2" id="KW-1185">Reference proteome</keyword>
<sequence>MPYPASPVAEHYREATQAQLPRTPDPQIHSALCDNNTCDVQTPVAGATSSPEESRVLNVFSSPAAEDGVDITRMSSASSTECKDETSLGDETQSDADDEYANVIEIVKVLLGQNYKGPDSHDDSVPRIQEIECHAPRIAKSILSVGQKMDFDLAREPTITPSHIRPGQKGPTESEARGKLSPVPWKMYGVTRRLWPSKQHDKRREKLSDDDKNIFK</sequence>
<protein>
    <submittedName>
        <fullName evidence="1">Uncharacterized protein</fullName>
    </submittedName>
</protein>
<gene>
    <name evidence="1" type="ORF">N3K66_005389</name>
</gene>
<evidence type="ECO:0000313" key="2">
    <source>
        <dbReference type="Proteomes" id="UP001163324"/>
    </source>
</evidence>
<comment type="caution">
    <text evidence="1">The sequence shown here is derived from an EMBL/GenBank/DDBJ whole genome shotgun (WGS) entry which is preliminary data.</text>
</comment>
<evidence type="ECO:0000313" key="1">
    <source>
        <dbReference type="EMBL" id="KAI9898928.1"/>
    </source>
</evidence>